<dbReference type="GO" id="GO:0006506">
    <property type="term" value="P:GPI anchor biosynthetic process"/>
    <property type="evidence" value="ECO:0007669"/>
    <property type="project" value="TreeGrafter"/>
</dbReference>
<dbReference type="EMBL" id="PUIB01000004">
    <property type="protein sequence ID" value="PQO41876.1"/>
    <property type="molecule type" value="Genomic_DNA"/>
</dbReference>
<protein>
    <submittedName>
        <fullName evidence="2">Endonuclease</fullName>
    </submittedName>
</protein>
<evidence type="ECO:0000259" key="1">
    <source>
        <dbReference type="Pfam" id="PF03372"/>
    </source>
</evidence>
<gene>
    <name evidence="2" type="ORF">C5Y98_02240</name>
</gene>
<reference evidence="2 3" key="1">
    <citation type="submission" date="2018-02" db="EMBL/GenBank/DDBJ databases">
        <title>Comparative genomes isolates from brazilian mangrove.</title>
        <authorList>
            <person name="Araujo J.E."/>
            <person name="Taketani R.G."/>
            <person name="Silva M.C.P."/>
            <person name="Loureco M.V."/>
            <person name="Andreote F.D."/>
        </authorList>
    </citation>
    <scope>NUCLEOTIDE SEQUENCE [LARGE SCALE GENOMIC DNA]</scope>
    <source>
        <strain evidence="2 3">NAP PRIS-MGV</strain>
    </source>
</reference>
<keyword evidence="2" id="KW-0378">Hydrolase</keyword>
<dbReference type="GO" id="GO:0004519">
    <property type="term" value="F:endonuclease activity"/>
    <property type="evidence" value="ECO:0007669"/>
    <property type="project" value="UniProtKB-KW"/>
</dbReference>
<accession>A0A2S8GBP2</accession>
<comment type="caution">
    <text evidence="2">The sequence shown here is derived from an EMBL/GenBank/DDBJ whole genome shotgun (WGS) entry which is preliminary data.</text>
</comment>
<dbReference type="AlphaFoldDB" id="A0A2S8GBP2"/>
<feature type="domain" description="Endonuclease/exonuclease/phosphatase" evidence="1">
    <location>
        <begin position="46"/>
        <end position="266"/>
    </location>
</feature>
<dbReference type="Proteomes" id="UP000239388">
    <property type="component" value="Unassembled WGS sequence"/>
</dbReference>
<organism evidence="2 3">
    <name type="scientific">Blastopirellula marina</name>
    <dbReference type="NCBI Taxonomy" id="124"/>
    <lineage>
        <taxon>Bacteria</taxon>
        <taxon>Pseudomonadati</taxon>
        <taxon>Planctomycetota</taxon>
        <taxon>Planctomycetia</taxon>
        <taxon>Pirellulales</taxon>
        <taxon>Pirellulaceae</taxon>
        <taxon>Blastopirellula</taxon>
    </lineage>
</organism>
<keyword evidence="2" id="KW-0255">Endonuclease</keyword>
<dbReference type="PANTHER" id="PTHR14859:SF15">
    <property type="entry name" value="ENDONUCLEASE_EXONUCLEASE_PHOSPHATASE DOMAIN-CONTAINING PROTEIN"/>
    <property type="match status" value="1"/>
</dbReference>
<sequence length="277" mass="30891">MMAHREQIPPDRTATMLKFLISLSIVTLFTAELLGDEPSSPTIRVLTYNIHHGEGTDEKLDLARQAAVIRKADPDFVALQEVDRNTNRTGNVDQTAELARLTNMHGYFFKQIDYDGGEYGQAILSKAEILERAQQMLPGTPERERRLLARGLFPVGETKLWFATTHLHHANDSIREDQVKALNELFATIATPELPAIVSGDFNAVPESNAMKEIAQAWKISGADQKLLTFPAVTPDRQIDYVIVRPTNKFRIISISVIDDGVASDHRPLLVEIAITP</sequence>
<name>A0A2S8GBP2_9BACT</name>
<dbReference type="GO" id="GO:0016020">
    <property type="term" value="C:membrane"/>
    <property type="evidence" value="ECO:0007669"/>
    <property type="project" value="GOC"/>
</dbReference>
<dbReference type="SUPFAM" id="SSF56219">
    <property type="entry name" value="DNase I-like"/>
    <property type="match status" value="1"/>
</dbReference>
<dbReference type="Gene3D" id="3.60.10.10">
    <property type="entry name" value="Endonuclease/exonuclease/phosphatase"/>
    <property type="match status" value="1"/>
</dbReference>
<dbReference type="InterPro" id="IPR005135">
    <property type="entry name" value="Endo/exonuclease/phosphatase"/>
</dbReference>
<dbReference type="PANTHER" id="PTHR14859">
    <property type="entry name" value="CALCOFLUOR WHITE HYPERSENSITIVE PROTEIN PRECURSOR"/>
    <property type="match status" value="1"/>
</dbReference>
<keyword evidence="2" id="KW-0540">Nuclease</keyword>
<dbReference type="InterPro" id="IPR036691">
    <property type="entry name" value="Endo/exonu/phosph_ase_sf"/>
</dbReference>
<dbReference type="InterPro" id="IPR051916">
    <property type="entry name" value="GPI-anchor_lipid_remodeler"/>
</dbReference>
<dbReference type="Pfam" id="PF03372">
    <property type="entry name" value="Exo_endo_phos"/>
    <property type="match status" value="1"/>
</dbReference>
<proteinExistence type="predicted"/>
<evidence type="ECO:0000313" key="3">
    <source>
        <dbReference type="Proteomes" id="UP000239388"/>
    </source>
</evidence>
<evidence type="ECO:0000313" key="2">
    <source>
        <dbReference type="EMBL" id="PQO41876.1"/>
    </source>
</evidence>